<dbReference type="EMBL" id="GEDC01020794">
    <property type="protein sequence ID" value="JAS16504.1"/>
    <property type="molecule type" value="Transcribed_RNA"/>
</dbReference>
<gene>
    <name evidence="3" type="ORF">g.405</name>
</gene>
<feature type="non-terminal residue" evidence="3">
    <location>
        <position position="1"/>
    </location>
</feature>
<evidence type="ECO:0000256" key="2">
    <source>
        <dbReference type="SAM" id="SignalP"/>
    </source>
</evidence>
<dbReference type="InterPro" id="IPR036846">
    <property type="entry name" value="GM2-AP_sf"/>
</dbReference>
<feature type="signal peptide" evidence="2">
    <location>
        <begin position="1"/>
        <end position="18"/>
    </location>
</feature>
<evidence type="ECO:0000256" key="1">
    <source>
        <dbReference type="ARBA" id="ARBA00022729"/>
    </source>
</evidence>
<dbReference type="PANTHER" id="PTHR21112">
    <property type="entry name" value="CHEMOSENSORY PROTEIN A 29A-RELATED"/>
    <property type="match status" value="1"/>
</dbReference>
<organism evidence="3">
    <name type="scientific">Clastoptera arizonana</name>
    <name type="common">Arizona spittle bug</name>
    <dbReference type="NCBI Taxonomy" id="38151"/>
    <lineage>
        <taxon>Eukaryota</taxon>
        <taxon>Metazoa</taxon>
        <taxon>Ecdysozoa</taxon>
        <taxon>Arthropoda</taxon>
        <taxon>Hexapoda</taxon>
        <taxon>Insecta</taxon>
        <taxon>Pterygota</taxon>
        <taxon>Neoptera</taxon>
        <taxon>Paraneoptera</taxon>
        <taxon>Hemiptera</taxon>
        <taxon>Auchenorrhyncha</taxon>
        <taxon>Cercopoidea</taxon>
        <taxon>Clastopteridae</taxon>
        <taxon>Clastoptera</taxon>
    </lineage>
</organism>
<feature type="chain" id="PRO_5008580620" description="MD-2-related lipid-recognition domain-containing protein" evidence="2">
    <location>
        <begin position="19"/>
        <end position="182"/>
    </location>
</feature>
<dbReference type="PANTHER" id="PTHR21112:SF0">
    <property type="entry name" value="CHEMOSENSORY PROTEIN A 29A-RELATED"/>
    <property type="match status" value="1"/>
</dbReference>
<name>A0A1B6CSV1_9HEMI</name>
<evidence type="ECO:0000313" key="3">
    <source>
        <dbReference type="EMBL" id="JAS16504.1"/>
    </source>
</evidence>
<dbReference type="Pfam" id="PF06477">
    <property type="entry name" value="DUF1091"/>
    <property type="match status" value="1"/>
</dbReference>
<proteinExistence type="predicted"/>
<keyword evidence="1 2" id="KW-0732">Signal</keyword>
<dbReference type="InterPro" id="IPR010512">
    <property type="entry name" value="DUF1091"/>
</dbReference>
<protein>
    <recommendedName>
        <fullName evidence="4">MD-2-related lipid-recognition domain-containing protein</fullName>
    </recommendedName>
</protein>
<dbReference type="AlphaFoldDB" id="A0A1B6CSV1"/>
<sequence>RKLPVIVFFLSLGIFLHGKQFAGPYDMVFKSFSMCNDTGKNAFVFSTKFSKLNRTHLTYTSNLSAPLGLTNNMKTVCDVSVFGNGGWKKNFMKITLARTCSDMVKTFPGLGESFLEAANFNFTGCPVPPGTYYVKNWIFHIEMAMPVFPYGLYQFEVTITENYEVLTCYKLILEFVPKSNRH</sequence>
<evidence type="ECO:0008006" key="4">
    <source>
        <dbReference type="Google" id="ProtNLM"/>
    </source>
</evidence>
<dbReference type="Gene3D" id="2.70.220.10">
    <property type="entry name" value="Ganglioside GM2 activator"/>
    <property type="match status" value="1"/>
</dbReference>
<reference evidence="3" key="1">
    <citation type="submission" date="2015-12" db="EMBL/GenBank/DDBJ databases">
        <title>De novo transcriptome assembly of four potential Pierce s Disease insect vectors from Arizona vineyards.</title>
        <authorList>
            <person name="Tassone E.E."/>
        </authorList>
    </citation>
    <scope>NUCLEOTIDE SEQUENCE</scope>
</reference>
<accession>A0A1B6CSV1</accession>